<proteinExistence type="predicted"/>
<dbReference type="Proteomes" id="UP000192095">
    <property type="component" value="Chromosome"/>
</dbReference>
<gene>
    <name evidence="1" type="ORF">LLUC06_0947</name>
</gene>
<accession>A0A1V0P203</accession>
<dbReference type="AlphaFoldDB" id="A0A1V0P203"/>
<reference evidence="1 2" key="1">
    <citation type="journal article" date="2017" name="BMC Genomics">
        <title>Comparative and functional genomics of the Lactococcus lactis taxon; insights into evolution and niche adaptation.</title>
        <authorList>
            <person name="Kelleher P."/>
            <person name="Bottacini F."/>
            <person name="Mahony J."/>
            <person name="Kilcawley K.N."/>
            <person name="van Sinderen D."/>
        </authorList>
    </citation>
    <scope>NUCLEOTIDE SEQUENCE [LARGE SCALE GENOMIC DNA]</scope>
    <source>
        <strain evidence="1 2">UC06</strain>
    </source>
</reference>
<name>A0A1V0P203_LACLL</name>
<organism evidence="1 2">
    <name type="scientific">Lactococcus lactis subsp. lactis</name>
    <name type="common">Streptococcus lactis</name>
    <dbReference type="NCBI Taxonomy" id="1360"/>
    <lineage>
        <taxon>Bacteria</taxon>
        <taxon>Bacillati</taxon>
        <taxon>Bacillota</taxon>
        <taxon>Bacilli</taxon>
        <taxon>Lactobacillales</taxon>
        <taxon>Streptococcaceae</taxon>
        <taxon>Lactococcus</taxon>
    </lineage>
</organism>
<dbReference type="EMBL" id="CP015902">
    <property type="protein sequence ID" value="ARE20494.1"/>
    <property type="molecule type" value="Genomic_DNA"/>
</dbReference>
<sequence>MKLKVKAVFDDLKENVRREVDEVFEASVARFKELEKKLPGFVEKVEEKEDK</sequence>
<evidence type="ECO:0000313" key="2">
    <source>
        <dbReference type="Proteomes" id="UP000192095"/>
    </source>
</evidence>
<dbReference type="RefSeq" id="WP_167593704.1">
    <property type="nucleotide sequence ID" value="NZ_CAKMAV010000011.1"/>
</dbReference>
<evidence type="ECO:0000313" key="1">
    <source>
        <dbReference type="EMBL" id="ARE20494.1"/>
    </source>
</evidence>
<protein>
    <submittedName>
        <fullName evidence="1">Uncharacterized protein</fullName>
    </submittedName>
</protein>